<evidence type="ECO:0000256" key="1">
    <source>
        <dbReference type="ARBA" id="ARBA00022723"/>
    </source>
</evidence>
<feature type="chain" id="PRO_5032537094" evidence="4">
    <location>
        <begin position="29"/>
        <end position="341"/>
    </location>
</feature>
<evidence type="ECO:0000256" key="2">
    <source>
        <dbReference type="ARBA" id="ARBA00022801"/>
    </source>
</evidence>
<dbReference type="GO" id="GO:0016787">
    <property type="term" value="F:hydrolase activity"/>
    <property type="evidence" value="ECO:0007669"/>
    <property type="project" value="UniProtKB-KW"/>
</dbReference>
<comment type="caution">
    <text evidence="5">The sequence shown here is derived from an EMBL/GenBank/DDBJ whole genome shotgun (WGS) entry which is preliminary data.</text>
</comment>
<dbReference type="EMBL" id="MPJD01000010">
    <property type="protein sequence ID" value="OKA27344.1"/>
    <property type="molecule type" value="Genomic_DNA"/>
</dbReference>
<dbReference type="InterPro" id="IPR023214">
    <property type="entry name" value="HAD_sf"/>
</dbReference>
<dbReference type="PANTHER" id="PTHR43344">
    <property type="entry name" value="PHOSPHOSERINE PHOSPHATASE"/>
    <property type="match status" value="1"/>
</dbReference>
<protein>
    <submittedName>
        <fullName evidence="5">Haloacid dehalogenase</fullName>
    </submittedName>
</protein>
<gene>
    <name evidence="5" type="ORF">BOH74_05775</name>
</gene>
<organism evidence="5 6">
    <name type="scientific">Pseudomonas versuta</name>
    <dbReference type="NCBI Taxonomy" id="1788301"/>
    <lineage>
        <taxon>Bacteria</taxon>
        <taxon>Pseudomonadati</taxon>
        <taxon>Pseudomonadota</taxon>
        <taxon>Gammaproteobacteria</taxon>
        <taxon>Pseudomonadales</taxon>
        <taxon>Pseudomonadaceae</taxon>
        <taxon>Pseudomonas</taxon>
    </lineage>
</organism>
<dbReference type="AlphaFoldDB" id="A0A853ZXN2"/>
<accession>A0A853ZXN2</accession>
<evidence type="ECO:0000256" key="4">
    <source>
        <dbReference type="SAM" id="SignalP"/>
    </source>
</evidence>
<sequence length="341" mass="38183">MRTSPATSAAKFSKVLALLLALPLLAQAAEPLPSWNDGPSKKSIIEFVQTVTKPDSKSFVKPEERIAVFDNDGTLWSEQPGYFEELFAFDEIRRLAPQHPEWKDQQPFKAVLENDHKALAEGGMEGLLKIFMASHAGLTTDQFRNNVQAWVSKARHPTTGKPYTEMVYQPMLEVLQYLREQGFKTYIVSGGDTGFMRVFAEEVYGIPPEQVIGSTFVTEYQNQDGKPSILRTAKIAHNDDGPGKPVSIDSVIGRRPILAFGNSDGDRQMLEWTAAGTGPRLMGLVHHTDAKREWAYDKDSKIGRLDKALEEAKQQGWTIVDMASEWRRIYPFEAAAPVNQQ</sequence>
<keyword evidence="3" id="KW-0460">Magnesium</keyword>
<keyword evidence="2" id="KW-0378">Hydrolase</keyword>
<reference evidence="5 6" key="1">
    <citation type="submission" date="2016-11" db="EMBL/GenBank/DDBJ databases">
        <title>Draft genome of Pseudomonas versuta A4R1.12.</title>
        <authorList>
            <person name="See-Too W.-S."/>
        </authorList>
    </citation>
    <scope>NUCLEOTIDE SEQUENCE [LARGE SCALE GENOMIC DNA]</scope>
    <source>
        <strain evidence="5 6">A4R1.12</strain>
    </source>
</reference>
<dbReference type="Proteomes" id="UP000185990">
    <property type="component" value="Unassembled WGS sequence"/>
</dbReference>
<dbReference type="SUPFAM" id="SSF56784">
    <property type="entry name" value="HAD-like"/>
    <property type="match status" value="1"/>
</dbReference>
<dbReference type="GO" id="GO:0046872">
    <property type="term" value="F:metal ion binding"/>
    <property type="evidence" value="ECO:0007669"/>
    <property type="project" value="UniProtKB-KW"/>
</dbReference>
<evidence type="ECO:0000313" key="5">
    <source>
        <dbReference type="EMBL" id="OKA27344.1"/>
    </source>
</evidence>
<dbReference type="Pfam" id="PF12710">
    <property type="entry name" value="HAD"/>
    <property type="match status" value="1"/>
</dbReference>
<keyword evidence="1" id="KW-0479">Metal-binding</keyword>
<keyword evidence="4" id="KW-0732">Signal</keyword>
<dbReference type="Gene3D" id="3.40.50.1000">
    <property type="entry name" value="HAD superfamily/HAD-like"/>
    <property type="match status" value="1"/>
</dbReference>
<name>A0A853ZXN2_9PSED</name>
<dbReference type="PANTHER" id="PTHR43344:SF13">
    <property type="entry name" value="PHOSPHATASE RV3661-RELATED"/>
    <property type="match status" value="1"/>
</dbReference>
<dbReference type="InterPro" id="IPR036412">
    <property type="entry name" value="HAD-like_sf"/>
</dbReference>
<evidence type="ECO:0000256" key="3">
    <source>
        <dbReference type="ARBA" id="ARBA00022842"/>
    </source>
</evidence>
<feature type="signal peptide" evidence="4">
    <location>
        <begin position="1"/>
        <end position="28"/>
    </location>
</feature>
<evidence type="ECO:0000313" key="6">
    <source>
        <dbReference type="Proteomes" id="UP000185990"/>
    </source>
</evidence>
<proteinExistence type="predicted"/>
<dbReference type="InterPro" id="IPR050582">
    <property type="entry name" value="HAD-like_SerB"/>
</dbReference>